<dbReference type="OrthoDB" id="6006387at2"/>
<gene>
    <name evidence="1" type="ORF">B1991_14280</name>
</gene>
<organism evidence="1 2">
    <name type="scientific">Rhodanobacter lindaniclasticus</name>
    <dbReference type="NCBI Taxonomy" id="75310"/>
    <lineage>
        <taxon>Bacteria</taxon>
        <taxon>Pseudomonadati</taxon>
        <taxon>Pseudomonadota</taxon>
        <taxon>Gammaproteobacteria</taxon>
        <taxon>Lysobacterales</taxon>
        <taxon>Rhodanobacteraceae</taxon>
        <taxon>Rhodanobacter</taxon>
    </lineage>
</organism>
<protein>
    <submittedName>
        <fullName evidence="1">Uncharacterized protein</fullName>
    </submittedName>
</protein>
<reference evidence="1 2" key="1">
    <citation type="submission" date="2017-02" db="EMBL/GenBank/DDBJ databases">
        <title>Whole genome sequencing of Rhodanobacter lindaniclasticus DSM 17932.</title>
        <authorList>
            <person name="Kumar S."/>
            <person name="Patil P."/>
            <person name="Patil P.B."/>
        </authorList>
    </citation>
    <scope>NUCLEOTIDE SEQUENCE [LARGE SCALE GENOMIC DNA]</scope>
    <source>
        <strain evidence="1 2">DSM 17932</strain>
    </source>
</reference>
<evidence type="ECO:0000313" key="2">
    <source>
        <dbReference type="Proteomes" id="UP000306317"/>
    </source>
</evidence>
<dbReference type="RefSeq" id="WP_136259352.1">
    <property type="nucleotide sequence ID" value="NZ_MWIO01000045.1"/>
</dbReference>
<dbReference type="EMBL" id="MWIO01000045">
    <property type="protein sequence ID" value="THD06109.1"/>
    <property type="molecule type" value="Genomic_DNA"/>
</dbReference>
<proteinExistence type="predicted"/>
<name>A0A4S3KCL6_9GAMM</name>
<accession>A0A4S3KCL6</accession>
<sequence length="68" mass="7316">MTTFDYTNMAATATRLLTRFGTTLQLRRTTPGTYDPVTGKETGATTANLACIGLFTNISTSYAMANEV</sequence>
<comment type="caution">
    <text evidence="1">The sequence shown here is derived from an EMBL/GenBank/DDBJ whole genome shotgun (WGS) entry which is preliminary data.</text>
</comment>
<dbReference type="AlphaFoldDB" id="A0A4S3KCL6"/>
<keyword evidence="2" id="KW-1185">Reference proteome</keyword>
<dbReference type="Proteomes" id="UP000306317">
    <property type="component" value="Unassembled WGS sequence"/>
</dbReference>
<evidence type="ECO:0000313" key="1">
    <source>
        <dbReference type="EMBL" id="THD06109.1"/>
    </source>
</evidence>